<proteinExistence type="inferred from homology"/>
<dbReference type="Pfam" id="PF01171">
    <property type="entry name" value="ATP_bind_3"/>
    <property type="match status" value="1"/>
</dbReference>
<evidence type="ECO:0000259" key="7">
    <source>
        <dbReference type="Pfam" id="PF01171"/>
    </source>
</evidence>
<dbReference type="EC" id="6.3.4.19" evidence="6"/>
<dbReference type="GO" id="GO:0032267">
    <property type="term" value="F:tRNA(Ile)-lysidine synthase activity"/>
    <property type="evidence" value="ECO:0007669"/>
    <property type="project" value="UniProtKB-EC"/>
</dbReference>
<comment type="catalytic activity">
    <reaction evidence="5 6">
        <text>cytidine(34) in tRNA(Ile2) + L-lysine + ATP = lysidine(34) in tRNA(Ile2) + AMP + diphosphate + H(+)</text>
        <dbReference type="Rhea" id="RHEA:43744"/>
        <dbReference type="Rhea" id="RHEA-COMP:10625"/>
        <dbReference type="Rhea" id="RHEA-COMP:10670"/>
        <dbReference type="ChEBI" id="CHEBI:15378"/>
        <dbReference type="ChEBI" id="CHEBI:30616"/>
        <dbReference type="ChEBI" id="CHEBI:32551"/>
        <dbReference type="ChEBI" id="CHEBI:33019"/>
        <dbReference type="ChEBI" id="CHEBI:82748"/>
        <dbReference type="ChEBI" id="CHEBI:83665"/>
        <dbReference type="ChEBI" id="CHEBI:456215"/>
        <dbReference type="EC" id="6.3.4.19"/>
    </reaction>
</comment>
<dbReference type="AlphaFoldDB" id="A0A368DRU9"/>
<dbReference type="Proteomes" id="UP000253570">
    <property type="component" value="Unassembled WGS sequence"/>
</dbReference>
<feature type="domain" description="tRNA(Ile)-lysidine/2-thiocytidine synthase N-terminal" evidence="7">
    <location>
        <begin position="26"/>
        <end position="208"/>
    </location>
</feature>
<protein>
    <recommendedName>
        <fullName evidence="6">tRNA(Ile)-lysidine synthase</fullName>
        <ecNumber evidence="6">6.3.4.19</ecNumber>
    </recommendedName>
    <alternativeName>
        <fullName evidence="6">tRNA(Ile)-2-lysyl-cytidine synthase</fullName>
    </alternativeName>
    <alternativeName>
        <fullName evidence="6">tRNA(Ile)-lysidine synthetase</fullName>
    </alternativeName>
</protein>
<dbReference type="InterPro" id="IPR012094">
    <property type="entry name" value="tRNA_Ile_lys_synt"/>
</dbReference>
<accession>A0A368DRU9</accession>
<feature type="binding site" evidence="6">
    <location>
        <begin position="32"/>
        <end position="37"/>
    </location>
    <ligand>
        <name>ATP</name>
        <dbReference type="ChEBI" id="CHEBI:30616"/>
    </ligand>
</feature>
<dbReference type="InterPro" id="IPR012795">
    <property type="entry name" value="tRNA_Ile_lys_synt_N"/>
</dbReference>
<dbReference type="CDD" id="cd01992">
    <property type="entry name" value="TilS_N"/>
    <property type="match status" value="1"/>
</dbReference>
<dbReference type="InterPro" id="IPR011063">
    <property type="entry name" value="TilS/TtcA_N"/>
</dbReference>
<dbReference type="Gene3D" id="3.40.50.620">
    <property type="entry name" value="HUPs"/>
    <property type="match status" value="1"/>
</dbReference>
<evidence type="ECO:0000256" key="3">
    <source>
        <dbReference type="ARBA" id="ARBA00022741"/>
    </source>
</evidence>
<evidence type="ECO:0000256" key="2">
    <source>
        <dbReference type="ARBA" id="ARBA00022694"/>
    </source>
</evidence>
<keyword evidence="4 6" id="KW-0067">ATP-binding</keyword>
<dbReference type="GO" id="GO:0005737">
    <property type="term" value="C:cytoplasm"/>
    <property type="evidence" value="ECO:0007669"/>
    <property type="project" value="UniProtKB-SubCell"/>
</dbReference>
<comment type="caution">
    <text evidence="8">The sequence shown here is derived from an EMBL/GenBank/DDBJ whole genome shotgun (WGS) entry which is preliminary data.</text>
</comment>
<dbReference type="GO" id="GO:0005524">
    <property type="term" value="F:ATP binding"/>
    <property type="evidence" value="ECO:0007669"/>
    <property type="project" value="UniProtKB-UniRule"/>
</dbReference>
<evidence type="ECO:0000256" key="5">
    <source>
        <dbReference type="ARBA" id="ARBA00048539"/>
    </source>
</evidence>
<reference evidence="8 9" key="1">
    <citation type="journal article" date="2018" name="Microbiome">
        <title>Fine metagenomic profile of the Mediterranean stratified and mixed water columns revealed by assembly and recruitment.</title>
        <authorList>
            <person name="Haro-Moreno J.M."/>
            <person name="Lopez-Perez M."/>
            <person name="De La Torre J.R."/>
            <person name="Picazo A."/>
            <person name="Camacho A."/>
            <person name="Rodriguez-Valera F."/>
        </authorList>
    </citation>
    <scope>NUCLEOTIDE SEQUENCE [LARGE SCALE GENOMIC DNA]</scope>
    <source>
        <strain evidence="8">MED-G57</strain>
    </source>
</reference>
<evidence type="ECO:0000256" key="6">
    <source>
        <dbReference type="HAMAP-Rule" id="MF_01161"/>
    </source>
</evidence>
<comment type="domain">
    <text evidence="6">The N-terminal region contains the highly conserved SGGXDS motif, predicted to be a P-loop motif involved in ATP binding.</text>
</comment>
<evidence type="ECO:0000313" key="8">
    <source>
        <dbReference type="EMBL" id="RCL73931.1"/>
    </source>
</evidence>
<comment type="similarity">
    <text evidence="6">Belongs to the tRNA(Ile)-lysidine synthase family.</text>
</comment>
<comment type="subcellular location">
    <subcellularLocation>
        <location evidence="6">Cytoplasm</location>
    </subcellularLocation>
</comment>
<keyword evidence="2 6" id="KW-0819">tRNA processing</keyword>
<evidence type="ECO:0000256" key="4">
    <source>
        <dbReference type="ARBA" id="ARBA00022840"/>
    </source>
</evidence>
<evidence type="ECO:0000313" key="9">
    <source>
        <dbReference type="Proteomes" id="UP000253570"/>
    </source>
</evidence>
<gene>
    <name evidence="6 8" type="primary">tilS</name>
    <name evidence="8" type="ORF">DBW71_02350</name>
</gene>
<keyword evidence="1 6" id="KW-0436">Ligase</keyword>
<dbReference type="PANTHER" id="PTHR43033">
    <property type="entry name" value="TRNA(ILE)-LYSIDINE SYNTHASE-RELATED"/>
    <property type="match status" value="1"/>
</dbReference>
<dbReference type="NCBIfam" id="TIGR02432">
    <property type="entry name" value="lysidine_TilS_N"/>
    <property type="match status" value="1"/>
</dbReference>
<keyword evidence="3 6" id="KW-0547">Nucleotide-binding</keyword>
<dbReference type="PANTHER" id="PTHR43033:SF1">
    <property type="entry name" value="TRNA(ILE)-LYSIDINE SYNTHASE-RELATED"/>
    <property type="match status" value="1"/>
</dbReference>
<organism evidence="8 9">
    <name type="scientific">PS1 clade bacterium</name>
    <dbReference type="NCBI Taxonomy" id="2175152"/>
    <lineage>
        <taxon>Bacteria</taxon>
        <taxon>Pseudomonadati</taxon>
        <taxon>Pseudomonadota</taxon>
        <taxon>Alphaproteobacteria</taxon>
        <taxon>PS1 clade</taxon>
    </lineage>
</organism>
<name>A0A368DRU9_9PROT</name>
<sequence>MQNKKSFPITDDQISNIFSPLINKKKIALAVSGGRDSNALMLLISKWILIEILNIEVHVLTINHKLRKESDNECLQVSKIAKSYGFKHKIITWSHKEIKTSIQEQAREARYKLMLNYLKKYEIDVLLTGHTLDDQVETFIMRLSKGSGLDGLRSIQKDRVIDQITLHRPLLGIKRSMTTKILEYSNKGWIDDPYNDDPRFERIKIRKNLHYLENLNISHESIYKSISRLTRSQEAIKNNVNKLFFNLVEINNLGYLTIKRPQIDNIHEDFIIRILQRCLRIVSGGKRVSLSSLEKVYNDISRTYKSKTINGCIIKVLSDRYVVAREIRDFKSMYIKSGDEITWDNRFNILLKSSATDALIIKNLGASNYLKNYCQDTYLENLPKYIINALPGGFIKDKLVLLPNIHNIYSSSDLIVKFKSLEE</sequence>
<dbReference type="GO" id="GO:0006400">
    <property type="term" value="P:tRNA modification"/>
    <property type="evidence" value="ECO:0007669"/>
    <property type="project" value="UniProtKB-UniRule"/>
</dbReference>
<dbReference type="InterPro" id="IPR014729">
    <property type="entry name" value="Rossmann-like_a/b/a_fold"/>
</dbReference>
<comment type="function">
    <text evidence="6">Ligates lysine onto the cytidine present at position 34 of the AUA codon-specific tRNA(Ile) that contains the anticodon CAU, in an ATP-dependent manner. Cytidine is converted to lysidine, thus changing the amino acid specificity of the tRNA from methionine to isoleucine.</text>
</comment>
<keyword evidence="6" id="KW-0963">Cytoplasm</keyword>
<evidence type="ECO:0000256" key="1">
    <source>
        <dbReference type="ARBA" id="ARBA00022598"/>
    </source>
</evidence>
<dbReference type="SUPFAM" id="SSF52402">
    <property type="entry name" value="Adenine nucleotide alpha hydrolases-like"/>
    <property type="match status" value="1"/>
</dbReference>
<dbReference type="HAMAP" id="MF_01161">
    <property type="entry name" value="tRNA_Ile_lys_synt"/>
    <property type="match status" value="1"/>
</dbReference>
<dbReference type="EMBL" id="QOQD01000004">
    <property type="protein sequence ID" value="RCL73931.1"/>
    <property type="molecule type" value="Genomic_DNA"/>
</dbReference>